<evidence type="ECO:0000313" key="2">
    <source>
        <dbReference type="Proteomes" id="UP000199758"/>
    </source>
</evidence>
<dbReference type="GO" id="GO:0051213">
    <property type="term" value="F:dioxygenase activity"/>
    <property type="evidence" value="ECO:0007669"/>
    <property type="project" value="InterPro"/>
</dbReference>
<dbReference type="STRING" id="490188.SAMN04488068_1558"/>
<dbReference type="AlphaFoldDB" id="A0A1M5N1F3"/>
<organism evidence="1 2">
    <name type="scientific">Hydrocarboniphaga daqingensis</name>
    <dbReference type="NCBI Taxonomy" id="490188"/>
    <lineage>
        <taxon>Bacteria</taxon>
        <taxon>Pseudomonadati</taxon>
        <taxon>Pseudomonadota</taxon>
        <taxon>Gammaproteobacteria</taxon>
        <taxon>Nevskiales</taxon>
        <taxon>Nevskiaceae</taxon>
        <taxon>Hydrocarboniphaga</taxon>
    </lineage>
</organism>
<dbReference type="Gene3D" id="2.60.120.620">
    <property type="entry name" value="q2cbj1_9rhob like domain"/>
    <property type="match status" value="1"/>
</dbReference>
<accession>A0A1M5N1F3</accession>
<reference evidence="1 2" key="1">
    <citation type="submission" date="2016-11" db="EMBL/GenBank/DDBJ databases">
        <authorList>
            <person name="Jaros S."/>
            <person name="Januszkiewicz K."/>
            <person name="Wedrychowicz H."/>
        </authorList>
    </citation>
    <scope>NUCLEOTIDE SEQUENCE [LARGE SCALE GENOMIC DNA]</scope>
    <source>
        <strain evidence="1 2">CGMCC 1.7049</strain>
    </source>
</reference>
<sequence>MSAAAAAPSVPTPSIAELADGLKRAGHVFLQGAAMQPLLQAERALDDWPAFVAAWDGMPLDTYMADGGRYRRRLYAVYQADAGGIERAAHQPHFQGLEYNPLNGNVARWFEPIADAVGSGATMHAVLGFCHRLFGSLAPAVNRWHVEVHQFRIEAAAGEAGKPTPEGVHRDGVDYVLVLLVRRHNIASGTTTIHTPAGDDLGSFTLTQPFDATLVDDHRVYHGVTPVEPIDPQQPAFRDVLVVTFRAA</sequence>
<keyword evidence="2" id="KW-1185">Reference proteome</keyword>
<evidence type="ECO:0008006" key="3">
    <source>
        <dbReference type="Google" id="ProtNLM"/>
    </source>
</evidence>
<protein>
    <recommendedName>
        <fullName evidence="3">2OG-Fe dioxygenase</fullName>
    </recommendedName>
</protein>
<dbReference type="EMBL" id="FQWZ01000003">
    <property type="protein sequence ID" value="SHG82823.1"/>
    <property type="molecule type" value="Genomic_DNA"/>
</dbReference>
<evidence type="ECO:0000313" key="1">
    <source>
        <dbReference type="EMBL" id="SHG82823.1"/>
    </source>
</evidence>
<proteinExistence type="predicted"/>
<name>A0A1M5N1F3_9GAMM</name>
<dbReference type="InterPro" id="IPR018724">
    <property type="entry name" value="2OG-Fe_dioxygenase"/>
</dbReference>
<dbReference type="Pfam" id="PF10014">
    <property type="entry name" value="2OG-Fe_Oxy_2"/>
    <property type="match status" value="1"/>
</dbReference>
<gene>
    <name evidence="1" type="ORF">SAMN04488068_1558</name>
</gene>
<dbReference type="Proteomes" id="UP000199758">
    <property type="component" value="Unassembled WGS sequence"/>
</dbReference>